<dbReference type="GO" id="GO:0055085">
    <property type="term" value="P:transmembrane transport"/>
    <property type="evidence" value="ECO:0007669"/>
    <property type="project" value="TreeGrafter"/>
</dbReference>
<keyword evidence="3 6" id="KW-0812">Transmembrane</keyword>
<comment type="subcellular location">
    <subcellularLocation>
        <location evidence="1">Membrane</location>
        <topology evidence="1">Multi-pass membrane protein</topology>
    </subcellularLocation>
</comment>
<dbReference type="Proteomes" id="UP000829758">
    <property type="component" value="Chromosome"/>
</dbReference>
<dbReference type="PANTHER" id="PTHR21716:SF64">
    <property type="entry name" value="AI-2 TRANSPORT PROTEIN TQSA"/>
    <property type="match status" value="1"/>
</dbReference>
<dbReference type="InterPro" id="IPR002549">
    <property type="entry name" value="AI-2E-like"/>
</dbReference>
<proteinExistence type="inferred from homology"/>
<reference evidence="7" key="1">
    <citation type="submission" date="2021-10" db="EMBL/GenBank/DDBJ databases">
        <title>Novel species in genus Arthrobacter.</title>
        <authorList>
            <person name="Liu Y."/>
        </authorList>
    </citation>
    <scope>NUCLEOTIDE SEQUENCE</scope>
    <source>
        <strain evidence="9">zg-Y462</strain>
        <strain evidence="7">Zg-Y462</strain>
    </source>
</reference>
<name>A0A9X1M4X9_9MICC</name>
<evidence type="ECO:0000256" key="5">
    <source>
        <dbReference type="ARBA" id="ARBA00023136"/>
    </source>
</evidence>
<dbReference type="PANTHER" id="PTHR21716">
    <property type="entry name" value="TRANSMEMBRANE PROTEIN"/>
    <property type="match status" value="1"/>
</dbReference>
<evidence type="ECO:0000313" key="8">
    <source>
        <dbReference type="EMBL" id="UON90741.1"/>
    </source>
</evidence>
<dbReference type="RefSeq" id="WP_227927802.1">
    <property type="nucleotide sequence ID" value="NZ_CP094984.1"/>
</dbReference>
<keyword evidence="9" id="KW-1185">Reference proteome</keyword>
<keyword evidence="4 6" id="KW-1133">Transmembrane helix</keyword>
<feature type="transmembrane region" description="Helical" evidence="6">
    <location>
        <begin position="307"/>
        <end position="329"/>
    </location>
</feature>
<gene>
    <name evidence="7" type="ORF">LJ755_01920</name>
    <name evidence="8" type="ORF">MUK71_08765</name>
</gene>
<dbReference type="GO" id="GO:0016020">
    <property type="term" value="C:membrane"/>
    <property type="evidence" value="ECO:0007669"/>
    <property type="project" value="UniProtKB-SubCell"/>
</dbReference>
<accession>A0A9X1M4X9</accession>
<feature type="transmembrane region" description="Helical" evidence="6">
    <location>
        <begin position="266"/>
        <end position="287"/>
    </location>
</feature>
<dbReference type="Proteomes" id="UP001155145">
    <property type="component" value="Unassembled WGS sequence"/>
</dbReference>
<evidence type="ECO:0000313" key="7">
    <source>
        <dbReference type="EMBL" id="MCC3271488.1"/>
    </source>
</evidence>
<dbReference type="Pfam" id="PF01594">
    <property type="entry name" value="AI-2E_transport"/>
    <property type="match status" value="1"/>
</dbReference>
<evidence type="ECO:0000256" key="3">
    <source>
        <dbReference type="ARBA" id="ARBA00022692"/>
    </source>
</evidence>
<feature type="transmembrane region" description="Helical" evidence="6">
    <location>
        <begin position="144"/>
        <end position="171"/>
    </location>
</feature>
<dbReference type="AlphaFoldDB" id="A0A9X1M4X9"/>
<feature type="transmembrane region" description="Helical" evidence="6">
    <location>
        <begin position="204"/>
        <end position="226"/>
    </location>
</feature>
<evidence type="ECO:0000256" key="1">
    <source>
        <dbReference type="ARBA" id="ARBA00004141"/>
    </source>
</evidence>
<evidence type="ECO:0000313" key="10">
    <source>
        <dbReference type="Proteomes" id="UP001155145"/>
    </source>
</evidence>
<evidence type="ECO:0000256" key="2">
    <source>
        <dbReference type="ARBA" id="ARBA00009773"/>
    </source>
</evidence>
<comment type="similarity">
    <text evidence="2">Belongs to the autoinducer-2 exporter (AI-2E) (TC 2.A.86) family.</text>
</comment>
<protein>
    <submittedName>
        <fullName evidence="7">AI-2E family transporter</fullName>
    </submittedName>
</protein>
<feature type="transmembrane region" description="Helical" evidence="6">
    <location>
        <begin position="73"/>
        <end position="94"/>
    </location>
</feature>
<keyword evidence="5 6" id="KW-0472">Membrane</keyword>
<evidence type="ECO:0000313" key="9">
    <source>
        <dbReference type="Proteomes" id="UP000829758"/>
    </source>
</evidence>
<organism evidence="7 10">
    <name type="scientific">Arthrobacter zhangbolii</name>
    <dbReference type="NCBI Taxonomy" id="2886936"/>
    <lineage>
        <taxon>Bacteria</taxon>
        <taxon>Bacillati</taxon>
        <taxon>Actinomycetota</taxon>
        <taxon>Actinomycetes</taxon>
        <taxon>Micrococcales</taxon>
        <taxon>Micrococcaceae</taxon>
        <taxon>Arthrobacter</taxon>
    </lineage>
</organism>
<evidence type="ECO:0000256" key="4">
    <source>
        <dbReference type="ARBA" id="ARBA00022989"/>
    </source>
</evidence>
<feature type="transmembrane region" description="Helical" evidence="6">
    <location>
        <begin position="43"/>
        <end position="61"/>
    </location>
</feature>
<dbReference type="EMBL" id="JAJFZT010000001">
    <property type="protein sequence ID" value="MCC3271488.1"/>
    <property type="molecule type" value="Genomic_DNA"/>
</dbReference>
<feature type="transmembrane region" description="Helical" evidence="6">
    <location>
        <begin position="232"/>
        <end position="254"/>
    </location>
</feature>
<evidence type="ECO:0000256" key="6">
    <source>
        <dbReference type="SAM" id="Phobius"/>
    </source>
</evidence>
<sequence length="384" mass="40103">MASETEGTGRASALPRSAVILLTLAGGTVAAFGLAAVRDVFTPAFLALVLTLCVHPLSQWLHGHGVPRGLATGTGIVTVFALLAGFAAVLVAALGRFSALLPQYAGQLEEAGASLADALTAAGFGPEQVQAAGESLTPERLLGFIGGLLGNVTGLVGALVIILTLLILMAVDGSRIPALLEHLGGHRPVLVTALKDYACSVRRYMVATTVLGLLQGLFNWLVLLILQIPGALLWGLLSFICSFIPNIGYFIAIIPPLFFGYLTGGWPTVVAVVIIFGGVNAVIQSIVQPRYVGNAVNLSESVTFISVLFWAVVLGPVGAVLAIPLTLLVRTILLDSNPSLSWWRPVTGDRTELEPLLSAEDAAIRSRRRRISRRRAGGAGASPA</sequence>
<feature type="transmembrane region" description="Helical" evidence="6">
    <location>
        <begin position="18"/>
        <end position="37"/>
    </location>
</feature>
<dbReference type="EMBL" id="CP094984">
    <property type="protein sequence ID" value="UON90741.1"/>
    <property type="molecule type" value="Genomic_DNA"/>
</dbReference>